<dbReference type="Proteomes" id="UP001465755">
    <property type="component" value="Unassembled WGS sequence"/>
</dbReference>
<accession>A0AAW1PJW2</accession>
<dbReference type="PANTHER" id="PTHR37984">
    <property type="entry name" value="PROTEIN CBG26694"/>
    <property type="match status" value="1"/>
</dbReference>
<keyword evidence="2" id="KW-1185">Reference proteome</keyword>
<proteinExistence type="predicted"/>
<dbReference type="GO" id="GO:0003676">
    <property type="term" value="F:nucleic acid binding"/>
    <property type="evidence" value="ECO:0007669"/>
    <property type="project" value="InterPro"/>
</dbReference>
<organism evidence="1 2">
    <name type="scientific">Symbiochloris irregularis</name>
    <dbReference type="NCBI Taxonomy" id="706552"/>
    <lineage>
        <taxon>Eukaryota</taxon>
        <taxon>Viridiplantae</taxon>
        <taxon>Chlorophyta</taxon>
        <taxon>core chlorophytes</taxon>
        <taxon>Trebouxiophyceae</taxon>
        <taxon>Trebouxiales</taxon>
        <taxon>Trebouxiaceae</taxon>
        <taxon>Symbiochloris</taxon>
    </lineage>
</organism>
<dbReference type="InterPro" id="IPR050951">
    <property type="entry name" value="Retrovirus_Pol_polyprotein"/>
</dbReference>
<dbReference type="PANTHER" id="PTHR37984:SF15">
    <property type="entry name" value="INTEGRASE CATALYTIC DOMAIN-CONTAINING PROTEIN"/>
    <property type="match status" value="1"/>
</dbReference>
<evidence type="ECO:0000313" key="1">
    <source>
        <dbReference type="EMBL" id="KAK9808302.1"/>
    </source>
</evidence>
<reference evidence="1 2" key="1">
    <citation type="journal article" date="2024" name="Nat. Commun.">
        <title>Phylogenomics reveals the evolutionary origins of lichenization in chlorophyte algae.</title>
        <authorList>
            <person name="Puginier C."/>
            <person name="Libourel C."/>
            <person name="Otte J."/>
            <person name="Skaloud P."/>
            <person name="Haon M."/>
            <person name="Grisel S."/>
            <person name="Petersen M."/>
            <person name="Berrin J.G."/>
            <person name="Delaux P.M."/>
            <person name="Dal Grande F."/>
            <person name="Keller J."/>
        </authorList>
    </citation>
    <scope>NUCLEOTIDE SEQUENCE [LARGE SCALE GENOMIC DNA]</scope>
    <source>
        <strain evidence="1 2">SAG 2036</strain>
    </source>
</reference>
<evidence type="ECO:0000313" key="2">
    <source>
        <dbReference type="Proteomes" id="UP001465755"/>
    </source>
</evidence>
<name>A0AAW1PJW2_9CHLO</name>
<sequence>MLRSYVHQFGDGWDLRIGDIEFAYINSEQRSTGQTPFYLMSGAHPRTPLDLYNPAATEEYSAARDFVEQMLHAHQAAKSAIEQAGERQKKDYDFRKARVPFKAGDWVLLSSENCKFQGRTDKLTKRFLGP</sequence>
<protein>
    <submittedName>
        <fullName evidence="1">Uncharacterized protein</fullName>
    </submittedName>
</protein>
<dbReference type="AlphaFoldDB" id="A0AAW1PJW2"/>
<comment type="caution">
    <text evidence="1">The sequence shown here is derived from an EMBL/GenBank/DDBJ whole genome shotgun (WGS) entry which is preliminary data.</text>
</comment>
<dbReference type="InterPro" id="IPR036397">
    <property type="entry name" value="RNaseH_sf"/>
</dbReference>
<dbReference type="Gene3D" id="3.30.420.10">
    <property type="entry name" value="Ribonuclease H-like superfamily/Ribonuclease H"/>
    <property type="match status" value="1"/>
</dbReference>
<dbReference type="EMBL" id="JALJOQ010000025">
    <property type="protein sequence ID" value="KAK9808302.1"/>
    <property type="molecule type" value="Genomic_DNA"/>
</dbReference>
<gene>
    <name evidence="1" type="ORF">WJX73_009899</name>
</gene>